<accession>A0A094QFV1</accession>
<dbReference type="InterPro" id="IPR002035">
    <property type="entry name" value="VWF_A"/>
</dbReference>
<evidence type="ECO:0000259" key="2">
    <source>
        <dbReference type="PROSITE" id="PS50234"/>
    </source>
</evidence>
<dbReference type="Pfam" id="PF00092">
    <property type="entry name" value="VWA"/>
    <property type="match status" value="1"/>
</dbReference>
<dbReference type="Gene3D" id="3.40.50.410">
    <property type="entry name" value="von Willebrand factor, type A domain"/>
    <property type="match status" value="1"/>
</dbReference>
<dbReference type="InterPro" id="IPR051266">
    <property type="entry name" value="CLCR"/>
</dbReference>
<dbReference type="AlphaFoldDB" id="A0A094QFV1"/>
<dbReference type="PROSITE" id="PS50234">
    <property type="entry name" value="VWFA"/>
    <property type="match status" value="1"/>
</dbReference>
<dbReference type="SUPFAM" id="SSF53300">
    <property type="entry name" value="vWA-like"/>
    <property type="match status" value="1"/>
</dbReference>
<organism evidence="3">
    <name type="scientific">freshwater metagenome</name>
    <dbReference type="NCBI Taxonomy" id="449393"/>
    <lineage>
        <taxon>unclassified sequences</taxon>
        <taxon>metagenomes</taxon>
        <taxon>ecological metagenomes</taxon>
    </lineage>
</organism>
<evidence type="ECO:0000313" key="3">
    <source>
        <dbReference type="EMBL" id="KGA13206.1"/>
    </source>
</evidence>
<proteinExistence type="predicted"/>
<feature type="region of interest" description="Disordered" evidence="1">
    <location>
        <begin position="400"/>
        <end position="423"/>
    </location>
</feature>
<gene>
    <name evidence="3" type="ORF">GM51_20410</name>
</gene>
<dbReference type="InterPro" id="IPR036465">
    <property type="entry name" value="vWFA_dom_sf"/>
</dbReference>
<dbReference type="PANTHER" id="PTHR10579:SF43">
    <property type="entry name" value="ZINC FINGER (C3HC4-TYPE RING FINGER) FAMILY PROTEIN"/>
    <property type="match status" value="1"/>
</dbReference>
<dbReference type="EMBL" id="JNSL01000197">
    <property type="protein sequence ID" value="KGA13206.1"/>
    <property type="molecule type" value="Genomic_DNA"/>
</dbReference>
<reference evidence="3" key="1">
    <citation type="submission" date="2014-06" db="EMBL/GenBank/DDBJ databases">
        <title>Key roles for freshwater Actinobacteria revealed by deep metagenomic sequencing.</title>
        <authorList>
            <person name="Ghai R."/>
            <person name="Mizuno C.M."/>
            <person name="Picazo A."/>
            <person name="Camacho A."/>
            <person name="Rodriguez-Valera F."/>
        </authorList>
    </citation>
    <scope>NUCLEOTIDE SEQUENCE</scope>
</reference>
<comment type="caution">
    <text evidence="3">The sequence shown here is derived from an EMBL/GenBank/DDBJ whole genome shotgun (WGS) entry which is preliminary data.</text>
</comment>
<sequence length="423" mass="45889">MKPTIALDQSLILTQHDEVVNLLLELTAPPAPTVERAPLDIALVIDRSGSMQGEPMAAVRKAVLELIRVAGPQDRIAVVAFDSHIETVLPLAHHKIDVVRRHIENVHSRGSTNLSGGWLEGCAILSNAPVVAGRAPAIKRIVVLTDGHANSGIQNHDELCSMTRGGIPYGISTSMIGFANGHDETLLAGMADAGGGNDYWCAGPDQALDVFNQEFAGLASVVAQNISVAIQPTESTATFEVLNEYDIINMPTVLGLQQVVIGDACGDEVRRLVVRFTLRPRLLPGAFTIANLTVRWASTVGSIALHETHIPVVVTATDNNAEIREVDPRVTHHVLLLKVAKLRRDAIALARHHKIEEARDLFHQAIATLVAIGADPSEINELVELASRLEEFTERDLKAQYSTMRSTNKGRKGRFDPNDPFNR</sequence>
<dbReference type="SMART" id="SM00327">
    <property type="entry name" value="VWA"/>
    <property type="match status" value="1"/>
</dbReference>
<feature type="domain" description="VWFA" evidence="2">
    <location>
        <begin position="40"/>
        <end position="226"/>
    </location>
</feature>
<name>A0A094QFV1_9ZZZZ</name>
<feature type="compositionally biased region" description="Basic and acidic residues" evidence="1">
    <location>
        <begin position="413"/>
        <end position="423"/>
    </location>
</feature>
<evidence type="ECO:0000256" key="1">
    <source>
        <dbReference type="SAM" id="MobiDB-lite"/>
    </source>
</evidence>
<dbReference type="PANTHER" id="PTHR10579">
    <property type="entry name" value="CALCIUM-ACTIVATED CHLORIDE CHANNEL REGULATOR"/>
    <property type="match status" value="1"/>
</dbReference>
<protein>
    <recommendedName>
        <fullName evidence="2">VWFA domain-containing protein</fullName>
    </recommendedName>
</protein>